<gene>
    <name evidence="1" type="ORF">G3KMM_00124</name>
</gene>
<accession>A0ABY0FMP0</accession>
<dbReference type="Proteomes" id="UP001191004">
    <property type="component" value="Unassembled WGS sequence"/>
</dbReference>
<reference evidence="1 2" key="2">
    <citation type="journal article" date="2020" name="Cell Rep.">
        <title>Acquisition and Adaptation of Ultra-small Parasitic Reduced Genome Bacteria to Mammalian Hosts.</title>
        <authorList>
            <person name="McLean J.S."/>
            <person name="Bor B."/>
            <person name="Kerns K.A."/>
            <person name="Liu Q."/>
            <person name="To T.T."/>
            <person name="Solden L."/>
            <person name="Hendrickson E.L."/>
            <person name="Wrighton K."/>
            <person name="Shi W."/>
            <person name="He X."/>
        </authorList>
    </citation>
    <scope>NUCLEOTIDE SEQUENCE [LARGE SCALE GENOMIC DNA]</scope>
    <source>
        <strain evidence="1 2">TM7_KMM_G3_1_HOT_351</strain>
    </source>
</reference>
<evidence type="ECO:0008006" key="3">
    <source>
        <dbReference type="Google" id="ProtNLM"/>
    </source>
</evidence>
<keyword evidence="2" id="KW-1185">Reference proteome</keyword>
<name>A0ABY0FMP0_9BACT</name>
<protein>
    <recommendedName>
        <fullName evidence="3">IrrE N-terminal-like domain-containing protein</fullName>
    </recommendedName>
</protein>
<proteinExistence type="predicted"/>
<sequence length="165" mass="19899">MIPKIDNLSPQKTSSHSNLPIYIQFIQEVEKEYSNFVFKPSNRFRFRPPKTIYYELPSPRSRNLSPYFLQLLHELGHAVSHHHNYSLSVDRLKIETEAWVSAHRIFKSHSNWPKKYHFDFDQDFAETQLDTYRHWLHKKATCKKCGLTMFQDKKQQWICPHCDLY</sequence>
<evidence type="ECO:0000313" key="1">
    <source>
        <dbReference type="EMBL" id="RYC73897.1"/>
    </source>
</evidence>
<dbReference type="EMBL" id="PRLL01000002">
    <property type="protein sequence ID" value="RYC73897.1"/>
    <property type="molecule type" value="Genomic_DNA"/>
</dbReference>
<reference evidence="1 2" key="1">
    <citation type="journal article" date="2018" name="bioRxiv">
        <title>Evidence of independent acquisition and adaption of ultra-small bacteria to human hosts across the highly diverse yet reduced genomes of the phylum Saccharibacteria.</title>
        <authorList>
            <person name="McLean J.S."/>
            <person name="Bor B."/>
            <person name="To T.T."/>
            <person name="Liu Q."/>
            <person name="Kearns K.A."/>
            <person name="Solden L.M."/>
            <person name="Wrighton K.C."/>
            <person name="He X."/>
            <person name="Shi W."/>
        </authorList>
    </citation>
    <scope>NUCLEOTIDE SEQUENCE [LARGE SCALE GENOMIC DNA]</scope>
    <source>
        <strain evidence="1 2">TM7_KMM_G3_1_HOT_351</strain>
    </source>
</reference>
<dbReference type="RefSeq" id="WP_129604059.1">
    <property type="nucleotide sequence ID" value="NZ_PRLL01000002.1"/>
</dbReference>
<evidence type="ECO:0000313" key="2">
    <source>
        <dbReference type="Proteomes" id="UP001191004"/>
    </source>
</evidence>
<organism evidence="1 2">
    <name type="scientific">Candidatus Nanosyncoccus nanoralicus</name>
    <dbReference type="NCBI Taxonomy" id="2171996"/>
    <lineage>
        <taxon>Bacteria</taxon>
        <taxon>Candidatus Saccharimonadota</taxon>
        <taxon>Candidatus Nanosyncoccalia</taxon>
        <taxon>Candidatus Nanosyncoccales</taxon>
        <taxon>Candidatus Nanosyncoccaceae</taxon>
        <taxon>Candidatus Nanosyncoccus</taxon>
    </lineage>
</organism>
<comment type="caution">
    <text evidence="1">The sequence shown here is derived from an EMBL/GenBank/DDBJ whole genome shotgun (WGS) entry which is preliminary data.</text>
</comment>